<evidence type="ECO:0000256" key="2">
    <source>
        <dbReference type="ARBA" id="ARBA00022525"/>
    </source>
</evidence>
<feature type="domain" description="Glycoside hydrolase 120 insertion" evidence="6">
    <location>
        <begin position="82"/>
        <end position="198"/>
    </location>
</feature>
<dbReference type="InterPro" id="IPR039448">
    <property type="entry name" value="Beta_helix"/>
</dbReference>
<evidence type="ECO:0000313" key="8">
    <source>
        <dbReference type="Proteomes" id="UP000005025"/>
    </source>
</evidence>
<dbReference type="GO" id="GO:0005576">
    <property type="term" value="C:extracellular region"/>
    <property type="evidence" value="ECO:0007669"/>
    <property type="project" value="UniProtKB-SubCell"/>
</dbReference>
<evidence type="ECO:0000259" key="4">
    <source>
        <dbReference type="Pfam" id="PF07602"/>
    </source>
</evidence>
<dbReference type="InterPro" id="IPR013780">
    <property type="entry name" value="Glyco_hydro_b"/>
</dbReference>
<dbReference type="Pfam" id="PF13229">
    <property type="entry name" value="Beta_helix"/>
    <property type="match status" value="1"/>
</dbReference>
<dbReference type="Pfam" id="PF21258">
    <property type="entry name" value="Glyco_hydro_120_ins"/>
    <property type="match status" value="1"/>
</dbReference>
<organism evidence="7 8">
    <name type="scientific">Lentilactobacillus kisonensis F0435</name>
    <dbReference type="NCBI Taxonomy" id="797516"/>
    <lineage>
        <taxon>Bacteria</taxon>
        <taxon>Bacillati</taxon>
        <taxon>Bacillota</taxon>
        <taxon>Bacilli</taxon>
        <taxon>Lactobacillales</taxon>
        <taxon>Lactobacillaceae</taxon>
        <taxon>Lentilactobacillus</taxon>
    </lineage>
</organism>
<dbReference type="Proteomes" id="UP000005025">
    <property type="component" value="Unassembled WGS sequence"/>
</dbReference>
<dbReference type="AlphaFoldDB" id="H1LDM9"/>
<proteinExistence type="predicted"/>
<comment type="subcellular location">
    <subcellularLocation>
        <location evidence="1">Secreted</location>
    </subcellularLocation>
</comment>
<dbReference type="InterPro" id="IPR049169">
    <property type="entry name" value="Glyco_hydro_120_ins"/>
</dbReference>
<gene>
    <name evidence="7" type="ORF">HMPREF9104_00704</name>
</gene>
<evidence type="ECO:0000259" key="5">
    <source>
        <dbReference type="Pfam" id="PF13229"/>
    </source>
</evidence>
<dbReference type="EMBL" id="AGRJ01000072">
    <property type="protein sequence ID" value="EHO53139.1"/>
    <property type="molecule type" value="Genomic_DNA"/>
</dbReference>
<dbReference type="PANTHER" id="PTHR40088:SF2">
    <property type="entry name" value="SECRETED SUGAR HYDROLASE"/>
    <property type="match status" value="1"/>
</dbReference>
<keyword evidence="2" id="KW-0964">Secreted</keyword>
<feature type="domain" description="Right handed beta helix" evidence="5">
    <location>
        <begin position="241"/>
        <end position="395"/>
    </location>
</feature>
<reference evidence="7 8" key="1">
    <citation type="submission" date="2011-09" db="EMBL/GenBank/DDBJ databases">
        <authorList>
            <person name="Weinstock G."/>
            <person name="Sodergren E."/>
            <person name="Clifton S."/>
            <person name="Fulton L."/>
            <person name="Fulton B."/>
            <person name="Courtney L."/>
            <person name="Fronick C."/>
            <person name="Harrison M."/>
            <person name="Strong C."/>
            <person name="Farmer C."/>
            <person name="Delahaunty K."/>
            <person name="Markovic C."/>
            <person name="Hall O."/>
            <person name="Minx P."/>
            <person name="Tomlinson C."/>
            <person name="Mitreva M."/>
            <person name="Hou S."/>
            <person name="Chen J."/>
            <person name="Wollam A."/>
            <person name="Pepin K.H."/>
            <person name="Johnson M."/>
            <person name="Bhonagiri V."/>
            <person name="Zhang X."/>
            <person name="Suruliraj S."/>
            <person name="Warren W."/>
            <person name="Chinwalla A."/>
            <person name="Mardis E.R."/>
            <person name="Wilson R.K."/>
        </authorList>
    </citation>
    <scope>NUCLEOTIDE SEQUENCE [LARGE SCALE GENOMIC DNA]</scope>
    <source>
        <strain evidence="7 8">F0435</strain>
    </source>
</reference>
<dbReference type="Gene3D" id="2.160.20.10">
    <property type="entry name" value="Single-stranded right-handed beta-helix, Pectin lyase-like"/>
    <property type="match status" value="1"/>
</dbReference>
<keyword evidence="3" id="KW-0732">Signal</keyword>
<evidence type="ECO:0000256" key="1">
    <source>
        <dbReference type="ARBA" id="ARBA00004613"/>
    </source>
</evidence>
<dbReference type="GO" id="GO:0016837">
    <property type="term" value="F:carbon-oxygen lyase activity, acting on polysaccharides"/>
    <property type="evidence" value="ECO:0007669"/>
    <property type="project" value="TreeGrafter"/>
</dbReference>
<accession>H1LDM9</accession>
<dbReference type="InterPro" id="IPR011459">
    <property type="entry name" value="DUF1565"/>
</dbReference>
<evidence type="ECO:0000256" key="3">
    <source>
        <dbReference type="ARBA" id="ARBA00022729"/>
    </source>
</evidence>
<dbReference type="PANTHER" id="PTHR40088">
    <property type="entry name" value="PECTATE LYASE (EUROFUNG)"/>
    <property type="match status" value="1"/>
</dbReference>
<protein>
    <recommendedName>
        <fullName evidence="9">Right handed beta helix domain-containing protein</fullName>
    </recommendedName>
</protein>
<dbReference type="InterPro" id="IPR012334">
    <property type="entry name" value="Pectin_lyas_fold"/>
</dbReference>
<dbReference type="STRING" id="797516.HMPREF9104_00704"/>
<evidence type="ECO:0000313" key="7">
    <source>
        <dbReference type="EMBL" id="EHO53139.1"/>
    </source>
</evidence>
<dbReference type="OrthoDB" id="9765222at2"/>
<comment type="caution">
    <text evidence="7">The sequence shown here is derived from an EMBL/GenBank/DDBJ whole genome shotgun (WGS) entry which is preliminary data.</text>
</comment>
<dbReference type="HOGENOM" id="CLU_014875_0_0_9"/>
<dbReference type="Pfam" id="PF07602">
    <property type="entry name" value="DUF1565"/>
    <property type="match status" value="1"/>
</dbReference>
<feature type="domain" description="DUF1565" evidence="4">
    <location>
        <begin position="9"/>
        <end position="47"/>
    </location>
</feature>
<evidence type="ECO:0008006" key="9">
    <source>
        <dbReference type="Google" id="ProtNLM"/>
    </source>
</evidence>
<dbReference type="InterPro" id="IPR052052">
    <property type="entry name" value="Polysaccharide_Lyase_9"/>
</dbReference>
<sequence length="644" mass="72234">MTIFHVAKNGADQNNGQEQSPLLTINRAAQLATPGDSVIVHEGTYREWVNPLRGGEPGKMITYQSAKDAHVIIKGSEVVDQIEELGHGIWKMMIDNQQFGHFNPFAFPLSGDWLEQPNGRHAGTVYINGQALFEAADYNELATGIPTTKVREYITQKVVERPNAQWNKYKWYAEVNDHQTVIYLNCHELNVNKQMVEISVRKFCFYPKKPGLNYIKIAGFEMAQAATNWAPPTAEQEGLIGVNWSKGWVIENNDIHDAKCCGISLGSVPLAKAKQNRFASRHDRPGYQYQIETMFEAYNKHWDKTHIGSHIIRNNQIHDCGQAGIIGFLGGIFSTISDNHLYNIGTRYEFGGWEIAALKLHAPIDVKIEHNLIDHCTLGTWLDWQAQGTRLCRNTYVDNLRDLLLEVNHGPFLVDDNVLLSEEAINEFSQGGAYVNNLIGGKVVIQSVLNRTTPYHQPHSTKLKGYACIYGGDDRYFNNLFVGQVGMANVNQQIGTSIYDGSPTSMKSFIAAIEQRLPGDIELFETIRQPAYINHNCYLGGAQAFSEEAENIQLEKWDAQVKVTVDQSKAVLQINIPKDVINFSVPVQNTKSLGRVRLADAIFDDRDGTELCMTEGIDEDVHSAKRVVGPFAQLKQGINRIVLF</sequence>
<dbReference type="Gene3D" id="2.60.40.1180">
    <property type="entry name" value="Golgi alpha-mannosidase II"/>
    <property type="match status" value="1"/>
</dbReference>
<dbReference type="SUPFAM" id="SSF51126">
    <property type="entry name" value="Pectin lyase-like"/>
    <property type="match status" value="1"/>
</dbReference>
<dbReference type="PATRIC" id="fig|797516.3.peg.628"/>
<dbReference type="InterPro" id="IPR011050">
    <property type="entry name" value="Pectin_lyase_fold/virulence"/>
</dbReference>
<evidence type="ECO:0000259" key="6">
    <source>
        <dbReference type="Pfam" id="PF21258"/>
    </source>
</evidence>
<dbReference type="RefSeq" id="WP_008855885.1">
    <property type="nucleotide sequence ID" value="NZ_JH591010.1"/>
</dbReference>
<name>H1LDM9_9LACO</name>